<dbReference type="InterPro" id="IPR011009">
    <property type="entry name" value="Kinase-like_dom_sf"/>
</dbReference>
<dbReference type="OMA" id="THTDRQI"/>
<dbReference type="RefSeq" id="XP_030836692.1">
    <property type="nucleotide sequence ID" value="XM_030980832.1"/>
</dbReference>
<evidence type="ECO:0000256" key="1">
    <source>
        <dbReference type="ARBA" id="ARBA00022468"/>
    </source>
</evidence>
<dbReference type="FunFam" id="1.10.8.270:FF:000012">
    <property type="entry name" value="TBC domain-containing protein kinase-like protein-like"/>
    <property type="match status" value="1"/>
</dbReference>
<dbReference type="InParanoid" id="A0A7M7NHT3"/>
<dbReference type="Pfam" id="PF00566">
    <property type="entry name" value="RabGAP-TBC"/>
    <property type="match status" value="1"/>
</dbReference>
<dbReference type="FunFam" id="1.10.510.10:FF:002769">
    <property type="match status" value="1"/>
</dbReference>
<dbReference type="InterPro" id="IPR001763">
    <property type="entry name" value="Rhodanese-like_dom"/>
</dbReference>
<dbReference type="FunFam" id="1.10.472.80:FF:000015">
    <property type="entry name" value="TBC domain-containing protein kinase-like protein"/>
    <property type="match status" value="1"/>
</dbReference>
<dbReference type="InterPro" id="IPR035969">
    <property type="entry name" value="Rab-GAP_TBC_sf"/>
</dbReference>
<proteinExistence type="predicted"/>
<evidence type="ECO:0000256" key="2">
    <source>
        <dbReference type="SAM" id="MobiDB-lite"/>
    </source>
</evidence>
<feature type="domain" description="Rhodanese" evidence="5">
    <location>
        <begin position="804"/>
        <end position="903"/>
    </location>
</feature>
<evidence type="ECO:0000313" key="7">
    <source>
        <dbReference type="Proteomes" id="UP000007110"/>
    </source>
</evidence>
<feature type="region of interest" description="Disordered" evidence="2">
    <location>
        <begin position="414"/>
        <end position="433"/>
    </location>
</feature>
<dbReference type="Pfam" id="PF00069">
    <property type="entry name" value="Pkinase"/>
    <property type="match status" value="1"/>
</dbReference>
<keyword evidence="1" id="KW-0343">GTPase activation</keyword>
<keyword evidence="7" id="KW-1185">Reference proteome</keyword>
<dbReference type="InterPro" id="IPR036873">
    <property type="entry name" value="Rhodanese-like_dom_sf"/>
</dbReference>
<dbReference type="GO" id="GO:0005096">
    <property type="term" value="F:GTPase activator activity"/>
    <property type="evidence" value="ECO:0000318"/>
    <property type="project" value="GO_Central"/>
</dbReference>
<dbReference type="EnsemblMetazoa" id="XM_030980832">
    <property type="protein sequence ID" value="XP_030836692"/>
    <property type="gene ID" value="LOC594257"/>
</dbReference>
<dbReference type="FunFam" id="3.40.250.10:FF:000018">
    <property type="entry name" value="TBC domain-containing protein kinase-like protein"/>
    <property type="match status" value="1"/>
</dbReference>
<dbReference type="GO" id="GO:0004672">
    <property type="term" value="F:protein kinase activity"/>
    <property type="evidence" value="ECO:0007669"/>
    <property type="project" value="InterPro"/>
</dbReference>
<feature type="region of interest" description="Disordered" evidence="2">
    <location>
        <begin position="746"/>
        <end position="765"/>
    </location>
</feature>
<dbReference type="Gene3D" id="1.10.510.10">
    <property type="entry name" value="Transferase(Phosphotransferase) domain 1"/>
    <property type="match status" value="1"/>
</dbReference>
<dbReference type="Proteomes" id="UP000007110">
    <property type="component" value="Unassembled WGS sequence"/>
</dbReference>
<dbReference type="PROSITE" id="PS50206">
    <property type="entry name" value="RHODANESE_3"/>
    <property type="match status" value="1"/>
</dbReference>
<dbReference type="GeneID" id="594257"/>
<dbReference type="AlphaFoldDB" id="A0A7M7NHT3"/>
<feature type="domain" description="Rab-GAP TBC" evidence="4">
    <location>
        <begin position="478"/>
        <end position="663"/>
    </location>
</feature>
<dbReference type="SUPFAM" id="SSF47923">
    <property type="entry name" value="Ypt/Rab-GAP domain of gyp1p"/>
    <property type="match status" value="2"/>
</dbReference>
<dbReference type="SUPFAM" id="SSF56112">
    <property type="entry name" value="Protein kinase-like (PK-like)"/>
    <property type="match status" value="1"/>
</dbReference>
<dbReference type="Gene3D" id="3.40.250.10">
    <property type="entry name" value="Rhodanese-like domain"/>
    <property type="match status" value="1"/>
</dbReference>
<dbReference type="PANTHER" id="PTHR22957">
    <property type="entry name" value="TBC1 DOMAIN FAMILY MEMBER GTPASE-ACTIVATING PROTEIN"/>
    <property type="match status" value="1"/>
</dbReference>
<dbReference type="Gene3D" id="1.10.8.270">
    <property type="entry name" value="putative rabgap domain of human tbc1 domain family member 14 like domains"/>
    <property type="match status" value="1"/>
</dbReference>
<dbReference type="KEGG" id="spu:594257"/>
<dbReference type="OrthoDB" id="1668230at2759"/>
<dbReference type="SUPFAM" id="SSF52821">
    <property type="entry name" value="Rhodanese/Cell cycle control phosphatase"/>
    <property type="match status" value="1"/>
</dbReference>
<dbReference type="Gene3D" id="1.10.472.80">
    <property type="entry name" value="Ypt/Rab-GAP domain of gyp1p, domain 3"/>
    <property type="match status" value="1"/>
</dbReference>
<dbReference type="SMART" id="SM00164">
    <property type="entry name" value="TBC"/>
    <property type="match status" value="1"/>
</dbReference>
<organism evidence="6 7">
    <name type="scientific">Strongylocentrotus purpuratus</name>
    <name type="common">Purple sea urchin</name>
    <dbReference type="NCBI Taxonomy" id="7668"/>
    <lineage>
        <taxon>Eukaryota</taxon>
        <taxon>Metazoa</taxon>
        <taxon>Echinodermata</taxon>
        <taxon>Eleutherozoa</taxon>
        <taxon>Echinozoa</taxon>
        <taxon>Echinoidea</taxon>
        <taxon>Euechinoidea</taxon>
        <taxon>Echinacea</taxon>
        <taxon>Camarodonta</taxon>
        <taxon>Echinidea</taxon>
        <taxon>Strongylocentrotidae</taxon>
        <taxon>Strongylocentrotus</taxon>
    </lineage>
</organism>
<protein>
    <recommendedName>
        <fullName evidence="8">TBC domain-containing protein kinase-like protein</fullName>
    </recommendedName>
</protein>
<reference evidence="7" key="1">
    <citation type="submission" date="2015-02" db="EMBL/GenBank/DDBJ databases">
        <title>Genome sequencing for Strongylocentrotus purpuratus.</title>
        <authorList>
            <person name="Murali S."/>
            <person name="Liu Y."/>
            <person name="Vee V."/>
            <person name="English A."/>
            <person name="Wang M."/>
            <person name="Skinner E."/>
            <person name="Han Y."/>
            <person name="Muzny D.M."/>
            <person name="Worley K.C."/>
            <person name="Gibbs R.A."/>
        </authorList>
    </citation>
    <scope>NUCLEOTIDE SEQUENCE</scope>
</reference>
<feature type="compositionally biased region" description="Basic and acidic residues" evidence="2">
    <location>
        <begin position="753"/>
        <end position="765"/>
    </location>
</feature>
<dbReference type="GO" id="GO:0005524">
    <property type="term" value="F:ATP binding"/>
    <property type="evidence" value="ECO:0007669"/>
    <property type="project" value="InterPro"/>
</dbReference>
<dbReference type="Pfam" id="PF00581">
    <property type="entry name" value="Rhodanese"/>
    <property type="match status" value="1"/>
</dbReference>
<dbReference type="InterPro" id="IPR000195">
    <property type="entry name" value="Rab-GAP-TBC_dom"/>
</dbReference>
<evidence type="ECO:0008006" key="8">
    <source>
        <dbReference type="Google" id="ProtNLM"/>
    </source>
</evidence>
<dbReference type="InterPro" id="IPR000719">
    <property type="entry name" value="Prot_kinase_dom"/>
</dbReference>
<feature type="domain" description="Protein kinase" evidence="3">
    <location>
        <begin position="1"/>
        <end position="283"/>
    </location>
</feature>
<evidence type="ECO:0000259" key="3">
    <source>
        <dbReference type="PROSITE" id="PS50011"/>
    </source>
</evidence>
<dbReference type="FunCoup" id="A0A7M7NHT3">
    <property type="interactions" value="1333"/>
</dbReference>
<sequence length="907" mass="101653">MQPFGDAEIGVSTFYASRYANDQCGADGLPLTPSSIKIVGRFQELRVLHHPRLCQYLDAVRGKHERLIIVAEHYSNNLGLEAKKGTFKDPGRILPIIHQTLEGLSFMHKYGLVHRGLSPSNILLNPEGHVKLAKFGLYHITNCGSDVPFPIGHPRYMAPEVLTPGPMLPTNGDTPTMPLPPKTTNLSSGPKGDVWSLGMVILELCLGQTLWPVATLPQILAKVMLLGKHGAQNHPLDTILDEHAGRQKLDAYPASLQSFLRKCLSASPLERPSTTELLEGDMLKDMKPSELLPPSSLTMFRYQGLRCKDLELDTDQDDASQEDDEDHMAQRPMKEVYYLWTLAGGDLEGELRKKGLLRSQPPLCALANIVTDDGDMHGKERDTSSLNDDTVVILSLEQLKKRLENIEEEAYYPLLGDDPNEGLPTSQSSSDLSQGASLPLVIRERDIEYQFHRVVLFDRLLKGYPFTIGRIWKEARIDIPTMYRDETWAALLGVEGDIQANYDAIDKETPTAMDRQIEVDIPRCHQYNELLSSVVAHNKFKRILKAWVVSHPELTYWQGLDSLCAPFLYLNFSNEALAYACLKAFIPKYLYKFFMKDNSLVIQEYLAVFSHMIAFHDPELSNHLQSIGFIPELFAIPWFLTMFSHVFPLHKIFHLWDTLLLGTSSFPLCIGVAILQQLRVGLLMAGFNECILLFSDMPEIDIEKCVRESIRLFCNTPKSATYRKYAHPPKKVDRITATSQIKPVSYYSTDSNDMPRSELSREALSQKDLKEEVAPRISAEDLLELCDLHGSNSSHSPTKKNKNSKPIILIVDIRSSDDFSRGHIPSSVNTPFNSAFSPEGDLIPCPAVTQLYNHRGRVVTVVGHKGKNAPNFARELVKLGFSKVCVMHGGIDCLRSTGLLTVSSPDL</sequence>
<evidence type="ECO:0000313" key="6">
    <source>
        <dbReference type="EnsemblMetazoa" id="XP_030836692"/>
    </source>
</evidence>
<dbReference type="PROSITE" id="PS50011">
    <property type="entry name" value="PROTEIN_KINASE_DOM"/>
    <property type="match status" value="1"/>
</dbReference>
<evidence type="ECO:0000259" key="5">
    <source>
        <dbReference type="PROSITE" id="PS50206"/>
    </source>
</evidence>
<accession>A0A7M7NHT3</accession>
<evidence type="ECO:0000259" key="4">
    <source>
        <dbReference type="PROSITE" id="PS50086"/>
    </source>
</evidence>
<name>A0A7M7NHT3_STRPU</name>
<dbReference type="SMART" id="SM00450">
    <property type="entry name" value="RHOD"/>
    <property type="match status" value="1"/>
</dbReference>
<dbReference type="PROSITE" id="PS50086">
    <property type="entry name" value="TBC_RABGAP"/>
    <property type="match status" value="1"/>
</dbReference>
<reference evidence="6" key="2">
    <citation type="submission" date="2021-01" db="UniProtKB">
        <authorList>
            <consortium name="EnsemblMetazoa"/>
        </authorList>
    </citation>
    <scope>IDENTIFICATION</scope>
</reference>
<dbReference type="CTD" id="93627"/>
<dbReference type="PANTHER" id="PTHR22957:SF168">
    <property type="entry name" value="TBC DOMAIN-CONTAINING PROTEIN KINASE-LIKE PROTEIN"/>
    <property type="match status" value="1"/>
</dbReference>